<dbReference type="Gene3D" id="2.30.40.10">
    <property type="entry name" value="Urease, subunit C, domain 1"/>
    <property type="match status" value="1"/>
</dbReference>
<dbReference type="InterPro" id="IPR032466">
    <property type="entry name" value="Metal_Hydrolase"/>
</dbReference>
<dbReference type="GO" id="GO:0004151">
    <property type="term" value="F:dihydroorotase activity"/>
    <property type="evidence" value="ECO:0007669"/>
    <property type="project" value="UniProtKB-EC"/>
</dbReference>
<evidence type="ECO:0000256" key="2">
    <source>
        <dbReference type="PIRSR" id="PIRSR039004-2"/>
    </source>
</evidence>
<dbReference type="EMBL" id="JACCCC010000001">
    <property type="protein sequence ID" value="NYE47805.1"/>
    <property type="molecule type" value="Genomic_DNA"/>
</dbReference>
<dbReference type="AlphaFoldDB" id="A0A852TWP2"/>
<evidence type="ECO:0000313" key="7">
    <source>
        <dbReference type="Proteomes" id="UP000589036"/>
    </source>
</evidence>
<reference evidence="6 7" key="1">
    <citation type="submission" date="2020-07" db="EMBL/GenBank/DDBJ databases">
        <title>Sequencing the genomes of 1000 actinobacteria strains.</title>
        <authorList>
            <person name="Klenk H.-P."/>
        </authorList>
    </citation>
    <scope>NUCLEOTIDE SEQUENCE [LARGE SCALE GENOMIC DNA]</scope>
    <source>
        <strain evidence="6 7">CXB654</strain>
    </source>
</reference>
<keyword evidence="7" id="KW-1185">Reference proteome</keyword>
<feature type="region of interest" description="Disordered" evidence="4">
    <location>
        <begin position="401"/>
        <end position="437"/>
    </location>
</feature>
<evidence type="ECO:0000259" key="5">
    <source>
        <dbReference type="Pfam" id="PF01979"/>
    </source>
</evidence>
<keyword evidence="1" id="KW-0862">Zinc</keyword>
<dbReference type="PANTHER" id="PTHR42717:SF1">
    <property type="entry name" value="IMIDAZOLONEPROPIONASE AND RELATED AMIDOHYDROLASES"/>
    <property type="match status" value="1"/>
</dbReference>
<dbReference type="SUPFAM" id="SSF51338">
    <property type="entry name" value="Composite domain of metallo-dependent hydrolases"/>
    <property type="match status" value="1"/>
</dbReference>
<dbReference type="PANTHER" id="PTHR42717">
    <property type="entry name" value="DIHYDROOROTASE-RELATED"/>
    <property type="match status" value="1"/>
</dbReference>
<feature type="binding site" evidence="1">
    <location>
        <position position="81"/>
    </location>
    <ligand>
        <name>Zn(2+)</name>
        <dbReference type="ChEBI" id="CHEBI:29105"/>
        <label>1</label>
    </ligand>
</feature>
<comment type="caution">
    <text evidence="6">The sequence shown here is derived from an EMBL/GenBank/DDBJ whole genome shotgun (WGS) entry which is preliminary data.</text>
</comment>
<feature type="binding site" evidence="1">
    <location>
        <position position="79"/>
    </location>
    <ligand>
        <name>Zn(2+)</name>
        <dbReference type="ChEBI" id="CHEBI:29105"/>
        <label>1</label>
    </ligand>
</feature>
<evidence type="ECO:0000313" key="6">
    <source>
        <dbReference type="EMBL" id="NYE47805.1"/>
    </source>
</evidence>
<dbReference type="SUPFAM" id="SSF51556">
    <property type="entry name" value="Metallo-dependent hydrolases"/>
    <property type="match status" value="1"/>
</dbReference>
<accession>A0A852TWP2</accession>
<dbReference type="InterPro" id="IPR020043">
    <property type="entry name" value="Deacetylase_Atu3266-like"/>
</dbReference>
<dbReference type="EC" id="3.5.2.3" evidence="6"/>
<protein>
    <submittedName>
        <fullName evidence="6">Dihydroorotase</fullName>
        <ecNumber evidence="6">3.5.2.3</ecNumber>
    </submittedName>
</protein>
<feature type="modified residue" description="N6-carboxylysine" evidence="2">
    <location>
        <position position="175"/>
    </location>
</feature>
<feature type="compositionally biased region" description="Basic and acidic residues" evidence="4">
    <location>
        <begin position="403"/>
        <end position="414"/>
    </location>
</feature>
<gene>
    <name evidence="6" type="ORF">HDA32_002925</name>
</gene>
<dbReference type="NCBIfam" id="NF006689">
    <property type="entry name" value="PRK09237.1"/>
    <property type="match status" value="1"/>
</dbReference>
<sequence>MTQHSVSIRSGVSGMWDLLLRGGRVVDPASGQDGTADIAVHNGRIAEVRPAPPTGAADTAAEVVDVRGALVTPGLVDMHTHLWHGATYWGLDPDPIAWRTGVTTWVDAGSAGAYGMDGLHRFVAGPARVRVHALINVSGLGLVAETGEHHVLDNLDVDTAAAVAARHGELVRGVKARIDARTVGRHGLEPLRRAAALARRLERPLMVHVGYGPPTIAEIVPFLTEGDILTHCASGCPADLVRDGRLTDATKRALDTGVVFDLGHGSGALAFDVLETELAAGVRPVVSSDLHARSVHGPAFDLPTVLTKMLAVGMELPEAVEAATVRPARALGLDAGTLARGAPADIAVFRMERGAFPVLDVHGGAREASMRLTNTATYLAGRPLPPCAAEPPPVWVPLSPAQRRAEDVRHERTRSAVQRLTRPEDFDEPFPRPEAPS</sequence>
<feature type="binding site" evidence="1">
    <location>
        <position position="231"/>
    </location>
    <ligand>
        <name>Zn(2+)</name>
        <dbReference type="ChEBI" id="CHEBI:29105"/>
        <label>2</label>
    </ligand>
</feature>
<dbReference type="PIRSF" id="PIRSF039004">
    <property type="entry name" value="ADE_EF_0837"/>
    <property type="match status" value="1"/>
</dbReference>
<feature type="binding site" evidence="1">
    <location>
        <position position="208"/>
    </location>
    <ligand>
        <name>Zn(2+)</name>
        <dbReference type="ChEBI" id="CHEBI:29105"/>
        <label>2</label>
    </ligand>
</feature>
<feature type="binding site" evidence="1">
    <location>
        <position position="289"/>
    </location>
    <ligand>
        <name>Zn(2+)</name>
        <dbReference type="ChEBI" id="CHEBI:29105"/>
        <label>1</label>
    </ligand>
</feature>
<dbReference type="GO" id="GO:0019213">
    <property type="term" value="F:deacetylase activity"/>
    <property type="evidence" value="ECO:0007669"/>
    <property type="project" value="InterPro"/>
</dbReference>
<keyword evidence="6" id="KW-0378">Hydrolase</keyword>
<feature type="domain" description="Amidohydrolase-related" evidence="5">
    <location>
        <begin position="70"/>
        <end position="349"/>
    </location>
</feature>
<dbReference type="InterPro" id="IPR011059">
    <property type="entry name" value="Metal-dep_hydrolase_composite"/>
</dbReference>
<proteinExistence type="predicted"/>
<dbReference type="Gene3D" id="3.20.20.140">
    <property type="entry name" value="Metal-dependent hydrolases"/>
    <property type="match status" value="1"/>
</dbReference>
<evidence type="ECO:0000256" key="3">
    <source>
        <dbReference type="PIRSR" id="PIRSR039004-3"/>
    </source>
</evidence>
<dbReference type="Proteomes" id="UP000589036">
    <property type="component" value="Unassembled WGS sequence"/>
</dbReference>
<feature type="binding site" description="via carbamate group" evidence="1">
    <location>
        <position position="175"/>
    </location>
    <ligand>
        <name>Zn(2+)</name>
        <dbReference type="ChEBI" id="CHEBI:29105"/>
        <label>1</label>
    </ligand>
</feature>
<dbReference type="InterPro" id="IPR006680">
    <property type="entry name" value="Amidohydro-rel"/>
</dbReference>
<feature type="site" description="Transition state stabilizer" evidence="3">
    <location>
        <position position="177"/>
    </location>
</feature>
<keyword evidence="1" id="KW-0479">Metal-binding</keyword>
<evidence type="ECO:0000256" key="4">
    <source>
        <dbReference type="SAM" id="MobiDB-lite"/>
    </source>
</evidence>
<organism evidence="6 7">
    <name type="scientific">Spinactinospora alkalitolerans</name>
    <dbReference type="NCBI Taxonomy" id="687207"/>
    <lineage>
        <taxon>Bacteria</taxon>
        <taxon>Bacillati</taxon>
        <taxon>Actinomycetota</taxon>
        <taxon>Actinomycetes</taxon>
        <taxon>Streptosporangiales</taxon>
        <taxon>Nocardiopsidaceae</taxon>
        <taxon>Spinactinospora</taxon>
    </lineage>
</organism>
<dbReference type="GO" id="GO:0046872">
    <property type="term" value="F:metal ion binding"/>
    <property type="evidence" value="ECO:0007669"/>
    <property type="project" value="UniProtKB-KW"/>
</dbReference>
<evidence type="ECO:0000256" key="1">
    <source>
        <dbReference type="PIRSR" id="PIRSR039004-1"/>
    </source>
</evidence>
<feature type="binding site" description="via carbamate group" evidence="1">
    <location>
        <position position="175"/>
    </location>
    <ligand>
        <name>Zn(2+)</name>
        <dbReference type="ChEBI" id="CHEBI:29105"/>
        <label>2</label>
    </ligand>
</feature>
<dbReference type="Pfam" id="PF01979">
    <property type="entry name" value="Amidohydro_1"/>
    <property type="match status" value="1"/>
</dbReference>
<name>A0A852TWP2_9ACTN</name>